<dbReference type="PANTHER" id="PTHR12788">
    <property type="entry name" value="PROTEIN-TYROSINE SULFOTRANSFERASE 2"/>
    <property type="match status" value="1"/>
</dbReference>
<proteinExistence type="predicted"/>
<dbReference type="InterPro" id="IPR027417">
    <property type="entry name" value="P-loop_NTPase"/>
</dbReference>
<gene>
    <name evidence="2" type="ORF">LOM8899_02879</name>
</gene>
<dbReference type="Pfam" id="PF13469">
    <property type="entry name" value="Sulfotransfer_3"/>
    <property type="match status" value="1"/>
</dbReference>
<dbReference type="Proteomes" id="UP000201613">
    <property type="component" value="Unassembled WGS sequence"/>
</dbReference>
<dbReference type="InterPro" id="IPR019734">
    <property type="entry name" value="TPR_rpt"/>
</dbReference>
<dbReference type="RefSeq" id="WP_093992889.1">
    <property type="nucleotide sequence ID" value="NZ_FXZK01000005.1"/>
</dbReference>
<dbReference type="InterPro" id="IPR011990">
    <property type="entry name" value="TPR-like_helical_dom_sf"/>
</dbReference>
<dbReference type="EMBL" id="FXZK01000005">
    <property type="protein sequence ID" value="SMY08723.1"/>
    <property type="molecule type" value="Genomic_DNA"/>
</dbReference>
<dbReference type="AlphaFoldDB" id="A0A238LGQ0"/>
<accession>A0A238LGQ0</accession>
<dbReference type="OrthoDB" id="9800698at2"/>
<reference evidence="2 3" key="1">
    <citation type="submission" date="2017-05" db="EMBL/GenBank/DDBJ databases">
        <authorList>
            <person name="Song R."/>
            <person name="Chenine A.L."/>
            <person name="Ruprecht R.M."/>
        </authorList>
    </citation>
    <scope>NUCLEOTIDE SEQUENCE [LARGE SCALE GENOMIC DNA]</scope>
    <source>
        <strain evidence="2 3">CECT 8899</strain>
    </source>
</reference>
<dbReference type="InterPro" id="IPR026634">
    <property type="entry name" value="TPST-like"/>
</dbReference>
<keyword evidence="3" id="KW-1185">Reference proteome</keyword>
<dbReference type="SMART" id="SM00028">
    <property type="entry name" value="TPR"/>
    <property type="match status" value="3"/>
</dbReference>
<sequence length="522" mass="58033">MLDKAKALASAGRLQEAAKLYDKLIADKPRNAVILAGAIQFHNRYSRQFPKALALSETLLTLKPKAVESHILAAESALNCQRLRAALDHAETALRLAPDQPDALFIAAAVDMALNRHEAASGKLEAALRRDPDHLPSRIQLARAMQSAGQLTEAEAMVRSMLDAHPDNATLLPLLFSVATMSRDDPHVRRLTESTIPALRKLGGPPLADALRLLAKAQTDFGDHEAAFATTTEAKAAAPMQRDTERYADFIDAQCSKIDARSFDRPGGSDSDRPVLIVGMPRSGSTLLEQMLAQHPQIESVGESPALRVMTQELRMGLHVAEDMIRAIREVPEAAAARLAVRYLEETAPMQPGTTRVIDKSLHNFELLGFFAKLLPKGRIIHVLRDPLDTCVSCYLQPLSPWHSYTQDLQGLGRAYMQHRQLMDHWAEVLPNPVTQVRYEALVTEPEQTLRGVLEGMGLPWDDNCLAYEQSANRSKTLSASQVRKPLYQKAIQRWRQYEAHLGPLKEELRPLYPDGWTESYR</sequence>
<evidence type="ECO:0000256" key="1">
    <source>
        <dbReference type="ARBA" id="ARBA00022679"/>
    </source>
</evidence>
<dbReference type="PANTHER" id="PTHR12788:SF10">
    <property type="entry name" value="PROTEIN-TYROSINE SULFOTRANSFERASE"/>
    <property type="match status" value="1"/>
</dbReference>
<name>A0A238LGQ0_9RHOB</name>
<dbReference type="Gene3D" id="3.40.50.300">
    <property type="entry name" value="P-loop containing nucleotide triphosphate hydrolases"/>
    <property type="match status" value="1"/>
</dbReference>
<evidence type="ECO:0000313" key="3">
    <source>
        <dbReference type="Proteomes" id="UP000201613"/>
    </source>
</evidence>
<dbReference type="SUPFAM" id="SSF52540">
    <property type="entry name" value="P-loop containing nucleoside triphosphate hydrolases"/>
    <property type="match status" value="1"/>
</dbReference>
<dbReference type="SUPFAM" id="SSF48452">
    <property type="entry name" value="TPR-like"/>
    <property type="match status" value="1"/>
</dbReference>
<keyword evidence="1 2" id="KW-0808">Transferase</keyword>
<dbReference type="Gene3D" id="1.25.40.10">
    <property type="entry name" value="Tetratricopeptide repeat domain"/>
    <property type="match status" value="1"/>
</dbReference>
<evidence type="ECO:0000313" key="2">
    <source>
        <dbReference type="EMBL" id="SMY08723.1"/>
    </source>
</evidence>
<organism evidence="2 3">
    <name type="scientific">Flavimaricola marinus</name>
    <dbReference type="NCBI Taxonomy" id="1819565"/>
    <lineage>
        <taxon>Bacteria</taxon>
        <taxon>Pseudomonadati</taxon>
        <taxon>Pseudomonadota</taxon>
        <taxon>Alphaproteobacteria</taxon>
        <taxon>Rhodobacterales</taxon>
        <taxon>Paracoccaceae</taxon>
        <taxon>Flavimaricola</taxon>
    </lineage>
</organism>
<protein>
    <submittedName>
        <fullName evidence="2">Sulfotransferase domain protein</fullName>
    </submittedName>
</protein>
<dbReference type="GO" id="GO:0008476">
    <property type="term" value="F:protein-tyrosine sulfotransferase activity"/>
    <property type="evidence" value="ECO:0007669"/>
    <property type="project" value="InterPro"/>
</dbReference>
<dbReference type="Pfam" id="PF14559">
    <property type="entry name" value="TPR_19"/>
    <property type="match status" value="1"/>
</dbReference>